<dbReference type="EMBL" id="JACEIP010000035">
    <property type="protein sequence ID" value="MBA4544332.1"/>
    <property type="molecule type" value="Genomic_DNA"/>
</dbReference>
<protein>
    <submittedName>
        <fullName evidence="1">Uncharacterized protein</fullName>
    </submittedName>
</protein>
<proteinExistence type="predicted"/>
<organism evidence="1 2">
    <name type="scientific">Thermoactinomyces daqus</name>
    <dbReference type="NCBI Taxonomy" id="1329516"/>
    <lineage>
        <taxon>Bacteria</taxon>
        <taxon>Bacillati</taxon>
        <taxon>Bacillota</taxon>
        <taxon>Bacilli</taxon>
        <taxon>Bacillales</taxon>
        <taxon>Thermoactinomycetaceae</taxon>
        <taxon>Thermoactinomyces</taxon>
    </lineage>
</organism>
<name>A0A7W2AIK0_9BACL</name>
<keyword evidence="2" id="KW-1185">Reference proteome</keyword>
<evidence type="ECO:0000313" key="1">
    <source>
        <dbReference type="EMBL" id="MBA4544332.1"/>
    </source>
</evidence>
<gene>
    <name evidence="1" type="ORF">H1164_15905</name>
</gene>
<sequence length="74" mass="8146">MTTHLGKLIATVGSLLMYSGASMERIRQGLKSLDVELMLAFAFLGAAMVQQKYTSEQDTISRQRKTGRINARPG</sequence>
<accession>A0A7W2AIK0</accession>
<dbReference type="AlphaFoldDB" id="A0A7W2AIK0"/>
<comment type="caution">
    <text evidence="1">The sequence shown here is derived from an EMBL/GenBank/DDBJ whole genome shotgun (WGS) entry which is preliminary data.</text>
</comment>
<evidence type="ECO:0000313" key="2">
    <source>
        <dbReference type="Proteomes" id="UP000530514"/>
    </source>
</evidence>
<reference evidence="1 2" key="1">
    <citation type="submission" date="2020-07" db="EMBL/GenBank/DDBJ databases">
        <authorList>
            <person name="Feng H."/>
        </authorList>
    </citation>
    <scope>NUCLEOTIDE SEQUENCE [LARGE SCALE GENOMIC DNA]</scope>
    <source>
        <strain evidence="2">s-11</strain>
    </source>
</reference>
<dbReference type="Proteomes" id="UP000530514">
    <property type="component" value="Unassembled WGS sequence"/>
</dbReference>
<dbReference type="RefSeq" id="WP_033102263.1">
    <property type="nucleotide sequence ID" value="NZ_JACEIP010000035.1"/>
</dbReference>